<proteinExistence type="predicted"/>
<comment type="caution">
    <text evidence="1">The sequence shown here is derived from an EMBL/GenBank/DDBJ whole genome shotgun (WGS) entry which is preliminary data.</text>
</comment>
<accession>A0A507DHJ6</accession>
<organism evidence="1 2">
    <name type="scientific">Synchytrium endobioticum</name>
    <dbReference type="NCBI Taxonomy" id="286115"/>
    <lineage>
        <taxon>Eukaryota</taxon>
        <taxon>Fungi</taxon>
        <taxon>Fungi incertae sedis</taxon>
        <taxon>Chytridiomycota</taxon>
        <taxon>Chytridiomycota incertae sedis</taxon>
        <taxon>Chytridiomycetes</taxon>
        <taxon>Synchytriales</taxon>
        <taxon>Synchytriaceae</taxon>
        <taxon>Synchytrium</taxon>
    </lineage>
</organism>
<dbReference type="VEuPathDB" id="FungiDB:SeMB42_g01177"/>
<name>A0A507DHJ6_9FUNG</name>
<protein>
    <recommendedName>
        <fullName evidence="3">Methyltransferase FkbM domain-containing protein</fullName>
    </recommendedName>
</protein>
<gene>
    <name evidence="1" type="ORF">SeLEV6574_g00738</name>
</gene>
<dbReference type="AlphaFoldDB" id="A0A507DHJ6"/>
<evidence type="ECO:0008006" key="3">
    <source>
        <dbReference type="Google" id="ProtNLM"/>
    </source>
</evidence>
<evidence type="ECO:0000313" key="2">
    <source>
        <dbReference type="Proteomes" id="UP000320475"/>
    </source>
</evidence>
<sequence length="314" mass="35813">MGMIKPSSMSLPLGVLAGVVLTVLFYAMWGSDSSASLAVVGSRYVTASPQTVIASLLHFTYNIGEHELKVFSQNGEDGILHYVFSNIGHGDRYYVEFGSSNASECNTRLLYENNGWDGILMDGNGISPDKRVVHNHMITPKNIVELFQQYSVPKKFSLLSVDIDSYDYWVLKAILEAGYRPRVLLMEINRNFEMDEAYTVNQSTYWDLHSLFGFSPKAARDICDKHGYHMVHLDRNVINAVCINRATLSEVIQERTGYVVHPEELKKWLPPWGYVYKRSYAIHVDSYATFREAFKKHHAEGWWLKLNEAGEVIR</sequence>
<reference evidence="1 2" key="1">
    <citation type="journal article" date="2019" name="Sci. Rep.">
        <title>Comparative genomics of chytrid fungi reveal insights into the obligate biotrophic and pathogenic lifestyle of Synchytrium endobioticum.</title>
        <authorList>
            <person name="van de Vossenberg B.T.L.H."/>
            <person name="Warris S."/>
            <person name="Nguyen H.D.T."/>
            <person name="van Gent-Pelzer M.P.E."/>
            <person name="Joly D.L."/>
            <person name="van de Geest H.C."/>
            <person name="Bonants P.J.M."/>
            <person name="Smith D.S."/>
            <person name="Levesque C.A."/>
            <person name="van der Lee T.A.J."/>
        </authorList>
    </citation>
    <scope>NUCLEOTIDE SEQUENCE [LARGE SCALE GENOMIC DNA]</scope>
    <source>
        <strain evidence="1 2">LEV6574</strain>
    </source>
</reference>
<dbReference type="Proteomes" id="UP000320475">
    <property type="component" value="Unassembled WGS sequence"/>
</dbReference>
<evidence type="ECO:0000313" key="1">
    <source>
        <dbReference type="EMBL" id="TPX50707.1"/>
    </source>
</evidence>
<dbReference type="EMBL" id="QEAM01000014">
    <property type="protein sequence ID" value="TPX50707.1"/>
    <property type="molecule type" value="Genomic_DNA"/>
</dbReference>
<dbReference type="OrthoDB" id="10001675at2759"/>